<dbReference type="InterPro" id="IPR027840">
    <property type="entry name" value="DUF4493"/>
</dbReference>
<protein>
    <submittedName>
        <fullName evidence="3">DUF4493 domain-containing protein</fullName>
    </submittedName>
</protein>
<dbReference type="Pfam" id="PF19886">
    <property type="entry name" value="DUF6359"/>
    <property type="match status" value="1"/>
</dbReference>
<accession>A0A9D9IFV1</accession>
<dbReference type="PROSITE" id="PS51257">
    <property type="entry name" value="PROKAR_LIPOPROTEIN"/>
    <property type="match status" value="1"/>
</dbReference>
<evidence type="ECO:0000256" key="1">
    <source>
        <dbReference type="SAM" id="SignalP"/>
    </source>
</evidence>
<keyword evidence="1" id="KW-0732">Signal</keyword>
<dbReference type="InterPro" id="IPR045939">
    <property type="entry name" value="YhcR_N"/>
</dbReference>
<reference evidence="3" key="1">
    <citation type="submission" date="2020-10" db="EMBL/GenBank/DDBJ databases">
        <authorList>
            <person name="Gilroy R."/>
        </authorList>
    </citation>
    <scope>NUCLEOTIDE SEQUENCE</scope>
    <source>
        <strain evidence="3">B2-22910</strain>
    </source>
</reference>
<feature type="domain" description="Endonuclease YhcR N-terminal" evidence="2">
    <location>
        <begin position="256"/>
        <end position="362"/>
    </location>
</feature>
<feature type="signal peptide" evidence="1">
    <location>
        <begin position="1"/>
        <end position="23"/>
    </location>
</feature>
<reference evidence="3" key="2">
    <citation type="journal article" date="2021" name="PeerJ">
        <title>Extensive microbial diversity within the chicken gut microbiome revealed by metagenomics and culture.</title>
        <authorList>
            <person name="Gilroy R."/>
            <person name="Ravi A."/>
            <person name="Getino M."/>
            <person name="Pursley I."/>
            <person name="Horton D.L."/>
            <person name="Alikhan N.F."/>
            <person name="Baker D."/>
            <person name="Gharbi K."/>
            <person name="Hall N."/>
            <person name="Watson M."/>
            <person name="Adriaenssens E.M."/>
            <person name="Foster-Nyarko E."/>
            <person name="Jarju S."/>
            <person name="Secka A."/>
            <person name="Antonio M."/>
            <person name="Oren A."/>
            <person name="Chaudhuri R.R."/>
            <person name="La Ragione R."/>
            <person name="Hildebrand F."/>
            <person name="Pallen M.J."/>
        </authorList>
    </citation>
    <scope>NUCLEOTIDE SEQUENCE</scope>
    <source>
        <strain evidence="3">B2-22910</strain>
    </source>
</reference>
<dbReference type="EMBL" id="JADIMB010000090">
    <property type="protein sequence ID" value="MBO8471360.1"/>
    <property type="molecule type" value="Genomic_DNA"/>
</dbReference>
<comment type="caution">
    <text evidence="3">The sequence shown here is derived from an EMBL/GenBank/DDBJ whole genome shotgun (WGS) entry which is preliminary data.</text>
</comment>
<dbReference type="Pfam" id="PF14900">
    <property type="entry name" value="DUF4493"/>
    <property type="match status" value="1"/>
</dbReference>
<dbReference type="Proteomes" id="UP000823603">
    <property type="component" value="Unassembled WGS sequence"/>
</dbReference>
<feature type="chain" id="PRO_5038956933" evidence="1">
    <location>
        <begin position="24"/>
        <end position="364"/>
    </location>
</feature>
<organism evidence="3 4">
    <name type="scientific">Candidatus Cryptobacteroides faecavium</name>
    <dbReference type="NCBI Taxonomy" id="2840762"/>
    <lineage>
        <taxon>Bacteria</taxon>
        <taxon>Pseudomonadati</taxon>
        <taxon>Bacteroidota</taxon>
        <taxon>Bacteroidia</taxon>
        <taxon>Bacteroidales</taxon>
        <taxon>Candidatus Cryptobacteroides</taxon>
    </lineage>
</organism>
<gene>
    <name evidence="3" type="ORF">IAB82_06145</name>
</gene>
<name>A0A9D9IFV1_9BACT</name>
<dbReference type="AlphaFoldDB" id="A0A9D9IFV1"/>
<evidence type="ECO:0000313" key="4">
    <source>
        <dbReference type="Proteomes" id="UP000823603"/>
    </source>
</evidence>
<evidence type="ECO:0000313" key="3">
    <source>
        <dbReference type="EMBL" id="MBO8471360.1"/>
    </source>
</evidence>
<proteinExistence type="predicted"/>
<evidence type="ECO:0000259" key="2">
    <source>
        <dbReference type="Pfam" id="PF19886"/>
    </source>
</evidence>
<sequence>MRKRILHYSAIAAVQLAAVCAIAGCSKNAASDRGCGMLRLSFPEDGYRAALENAELPDTNDFILEIRDSGGEIVYSGYYGDSPESLSVPPGSYTVSAKSFEFSRPQFSRPQYGDEQCVIVPSEGVVNVSLECRQINSGIRLRISPDFLTAFPDGVLFVSSEDGKLMYSYSEKRIAYFRPGSVSVVLSSGGKDKILMTRKLSGQEILTVGIQVSDEILGQDESSISIAVDTSRIWTDESYVIGEGDSGKGSSPENSMTVAQARSSVGARDVWVCGYIVGGDLTKTSVSFSPPFNSDTNLAIAPRSSAGSKESCISVSLPAGEIREELSLVDHPGNIGRRVYLNGDIVESYYGLVGIKNVSDCVLK</sequence>